<organism evidence="1 2">
    <name type="scientific">Oceaniovalibus guishaninsula JLT2003</name>
    <dbReference type="NCBI Taxonomy" id="1231392"/>
    <lineage>
        <taxon>Bacteria</taxon>
        <taxon>Pseudomonadati</taxon>
        <taxon>Pseudomonadota</taxon>
        <taxon>Alphaproteobacteria</taxon>
        <taxon>Rhodobacterales</taxon>
        <taxon>Roseobacteraceae</taxon>
        <taxon>Oceaniovalibus</taxon>
    </lineage>
</organism>
<keyword evidence="2" id="KW-1185">Reference proteome</keyword>
<evidence type="ECO:0000313" key="1">
    <source>
        <dbReference type="EMBL" id="EKE43377.1"/>
    </source>
</evidence>
<dbReference type="eggNOG" id="ENOG502ZMZN">
    <property type="taxonomic scope" value="Bacteria"/>
</dbReference>
<dbReference type="EMBL" id="AMGO01000062">
    <property type="protein sequence ID" value="EKE43377.1"/>
    <property type="molecule type" value="Genomic_DNA"/>
</dbReference>
<gene>
    <name evidence="1" type="ORF">OCGS_2569</name>
</gene>
<proteinExistence type="predicted"/>
<dbReference type="Proteomes" id="UP000006765">
    <property type="component" value="Unassembled WGS sequence"/>
</dbReference>
<sequence>MLQEGAFAGGADARHIVQRRCTHGLGPFGAVGADGEAMRLVPQALDEIEHRIVVPQRHDRLARAVKLLLAGVAVDALGDADHGDVIDPQIAHDRRHRADLSRAAVDQQQIGPMAFLPVGIFLQQALEAAGQNLFHHAEIVAGRQVGALDVELAILVLHQPLGPRHDHAAHGIRALDVAVVVNLDPLRRRVQIEGFGQSGQQTGLGRGFAHPARQAFAGVAQGTGHEILLFAPLGHKDLDAPPRLFRQRVLHQVAILDLVGQQQHARRFAGVVELADETGHHLGRVGAAAGARIIIAVAPVLVGADEEHLHAGLPALHMQRDHVGFGHAFGVDALAALHLGQGADPVAQGGGALELHRGAGLLHLAGKLGLHLGGAALEEVFGILDQRAIIAFADLADARGAAPLDLVKQAGPGTGFEHRIGAVAQQEHALQLRQRPVDRPRTGEGAVIIALLGLGAAMLLDLRKGMVAGHEDIRERLVVAQQHVVAGLELLDEVLFEQQRLGLRPRRQEHHRRGFADHAGDAGAVPRRPGIVRHPRAQVAGLADVKNGPLFVQHPVDARRAVETAQIGLHAGVTAGAVLGLGRRI</sequence>
<reference evidence="1 2" key="1">
    <citation type="journal article" date="2012" name="J. Bacteriol.">
        <title>Draft Genome Sequence of Oceaniovalibus guishaninsula JLT2003T.</title>
        <authorList>
            <person name="Tang K."/>
            <person name="Liu K."/>
            <person name="Jiao N."/>
        </authorList>
    </citation>
    <scope>NUCLEOTIDE SEQUENCE [LARGE SCALE GENOMIC DNA]</scope>
    <source>
        <strain evidence="1 2">JLT2003</strain>
    </source>
</reference>
<protein>
    <submittedName>
        <fullName evidence="1">Uncharacterized protein</fullName>
    </submittedName>
</protein>
<dbReference type="AlphaFoldDB" id="K2H9R9"/>
<accession>K2H9R9</accession>
<evidence type="ECO:0000313" key="2">
    <source>
        <dbReference type="Proteomes" id="UP000006765"/>
    </source>
</evidence>
<comment type="caution">
    <text evidence="1">The sequence shown here is derived from an EMBL/GenBank/DDBJ whole genome shotgun (WGS) entry which is preliminary data.</text>
</comment>
<name>K2H9R9_9RHOB</name>